<dbReference type="InterPro" id="IPR036052">
    <property type="entry name" value="TrpB-like_PALP_sf"/>
</dbReference>
<dbReference type="InterPro" id="IPR050214">
    <property type="entry name" value="Cys_Synth/Cystath_Beta-Synth"/>
</dbReference>
<proteinExistence type="predicted"/>
<comment type="caution">
    <text evidence="5">The sequence shown here is derived from an EMBL/GenBank/DDBJ whole genome shotgun (WGS) entry which is preliminary data.</text>
</comment>
<dbReference type="RefSeq" id="WP_284328831.1">
    <property type="nucleotide sequence ID" value="NZ_BSUN01000001.1"/>
</dbReference>
<dbReference type="PANTHER" id="PTHR10314">
    <property type="entry name" value="CYSTATHIONINE BETA-SYNTHASE"/>
    <property type="match status" value="1"/>
</dbReference>
<protein>
    <recommendedName>
        <fullName evidence="4">Tryptophan synthase beta chain-like PALP domain-containing protein</fullName>
    </recommendedName>
</protein>
<evidence type="ECO:0000256" key="2">
    <source>
        <dbReference type="ARBA" id="ARBA00022898"/>
    </source>
</evidence>
<dbReference type="Gene3D" id="3.40.50.1100">
    <property type="match status" value="2"/>
</dbReference>
<feature type="compositionally biased region" description="Basic residues" evidence="3">
    <location>
        <begin position="111"/>
        <end position="120"/>
    </location>
</feature>
<dbReference type="Proteomes" id="UP001157125">
    <property type="component" value="Unassembled WGS sequence"/>
</dbReference>
<evidence type="ECO:0000256" key="1">
    <source>
        <dbReference type="ARBA" id="ARBA00001933"/>
    </source>
</evidence>
<evidence type="ECO:0000259" key="4">
    <source>
        <dbReference type="Pfam" id="PF00291"/>
    </source>
</evidence>
<keyword evidence="6" id="KW-1185">Reference proteome</keyword>
<dbReference type="Pfam" id="PF00291">
    <property type="entry name" value="PALP"/>
    <property type="match status" value="1"/>
</dbReference>
<feature type="compositionally biased region" description="Basic and acidic residues" evidence="3">
    <location>
        <begin position="85"/>
        <end position="96"/>
    </location>
</feature>
<evidence type="ECO:0000313" key="6">
    <source>
        <dbReference type="Proteomes" id="UP001157125"/>
    </source>
</evidence>
<feature type="compositionally biased region" description="Basic residues" evidence="3">
    <location>
        <begin position="204"/>
        <end position="214"/>
    </location>
</feature>
<name>A0ABQ6IJL6_9MICO</name>
<dbReference type="SUPFAM" id="SSF53686">
    <property type="entry name" value="Tryptophan synthase beta subunit-like PLP-dependent enzymes"/>
    <property type="match status" value="1"/>
</dbReference>
<sequence>MSGSTKERTAKFLLDDLERTGALLPGGAVVESTSGNLGMALARQCALRGYTFVAVVDERANAAAVQTMAAFGARVDRVPTPADGNRLRARVERVAEPARVSPGRGDDPPVRQRRQPRRPREHHDARAFASLGAPPDRLYVAMSTTGTLLGCQRAIKKHGWRTRLVGVDSAGSALFGGEVGERKAAGPRRRVRDRTVRGGAPRCRGARGRGRHGPRLPASGAP</sequence>
<gene>
    <name evidence="5" type="ORF">GCM10025876_31070</name>
</gene>
<evidence type="ECO:0000256" key="3">
    <source>
        <dbReference type="SAM" id="MobiDB-lite"/>
    </source>
</evidence>
<comment type="cofactor">
    <cofactor evidence="1">
        <name>pyridoxal 5'-phosphate</name>
        <dbReference type="ChEBI" id="CHEBI:597326"/>
    </cofactor>
</comment>
<feature type="domain" description="Tryptophan synthase beta chain-like PALP" evidence="4">
    <location>
        <begin position="2"/>
        <end position="180"/>
    </location>
</feature>
<feature type="region of interest" description="Disordered" evidence="3">
    <location>
        <begin position="79"/>
        <end position="130"/>
    </location>
</feature>
<organism evidence="5 6">
    <name type="scientific">Demequina litorisediminis</name>
    <dbReference type="NCBI Taxonomy" id="1849022"/>
    <lineage>
        <taxon>Bacteria</taxon>
        <taxon>Bacillati</taxon>
        <taxon>Actinomycetota</taxon>
        <taxon>Actinomycetes</taxon>
        <taxon>Micrococcales</taxon>
        <taxon>Demequinaceae</taxon>
        <taxon>Demequina</taxon>
    </lineage>
</organism>
<accession>A0ABQ6IJL6</accession>
<dbReference type="EMBL" id="BSUN01000001">
    <property type="protein sequence ID" value="GMA36903.1"/>
    <property type="molecule type" value="Genomic_DNA"/>
</dbReference>
<keyword evidence="2" id="KW-0663">Pyridoxal phosphate</keyword>
<feature type="region of interest" description="Disordered" evidence="3">
    <location>
        <begin position="181"/>
        <end position="222"/>
    </location>
</feature>
<dbReference type="InterPro" id="IPR001926">
    <property type="entry name" value="TrpB-like_PALP"/>
</dbReference>
<evidence type="ECO:0000313" key="5">
    <source>
        <dbReference type="EMBL" id="GMA36903.1"/>
    </source>
</evidence>
<reference evidence="6" key="1">
    <citation type="journal article" date="2019" name="Int. J. Syst. Evol. Microbiol.">
        <title>The Global Catalogue of Microorganisms (GCM) 10K type strain sequencing project: providing services to taxonomists for standard genome sequencing and annotation.</title>
        <authorList>
            <consortium name="The Broad Institute Genomics Platform"/>
            <consortium name="The Broad Institute Genome Sequencing Center for Infectious Disease"/>
            <person name="Wu L."/>
            <person name="Ma J."/>
        </authorList>
    </citation>
    <scope>NUCLEOTIDE SEQUENCE [LARGE SCALE GENOMIC DNA]</scope>
    <source>
        <strain evidence="6">NBRC 112299</strain>
    </source>
</reference>